<accession>A0ABR0BNA3</accession>
<organism evidence="1 2">
    <name type="scientific">Purpureocillium lilacinum</name>
    <name type="common">Paecilomyces lilacinus</name>
    <dbReference type="NCBI Taxonomy" id="33203"/>
    <lineage>
        <taxon>Eukaryota</taxon>
        <taxon>Fungi</taxon>
        <taxon>Dikarya</taxon>
        <taxon>Ascomycota</taxon>
        <taxon>Pezizomycotina</taxon>
        <taxon>Sordariomycetes</taxon>
        <taxon>Hypocreomycetidae</taxon>
        <taxon>Hypocreales</taxon>
        <taxon>Ophiocordycipitaceae</taxon>
        <taxon>Purpureocillium</taxon>
    </lineage>
</organism>
<dbReference type="Proteomes" id="UP001287286">
    <property type="component" value="Unassembled WGS sequence"/>
</dbReference>
<evidence type="ECO:0000313" key="1">
    <source>
        <dbReference type="EMBL" id="KAK4084806.1"/>
    </source>
</evidence>
<gene>
    <name evidence="1" type="ORF">Purlil1_10212</name>
</gene>
<protein>
    <submittedName>
        <fullName evidence="1">Uncharacterized protein</fullName>
    </submittedName>
</protein>
<dbReference type="EMBL" id="JAWRVI010000050">
    <property type="protein sequence ID" value="KAK4084806.1"/>
    <property type="molecule type" value="Genomic_DNA"/>
</dbReference>
<keyword evidence="2" id="KW-1185">Reference proteome</keyword>
<comment type="caution">
    <text evidence="1">The sequence shown here is derived from an EMBL/GenBank/DDBJ whole genome shotgun (WGS) entry which is preliminary data.</text>
</comment>
<sequence length="212" mass="23399">MRLASTLVMRFIRFGGCFMGAGKDLPHRCDDVRSSSSHGLRRASTRLPPCFCLRLANTAPMLELSQRVMGAECRRELQEAEQPGWGGGPSSPFLLRHTENGAISGVPEDRHPAPFANSPTARASRLMSGEKQRGCLRLPHSPATNIALCLARASPHADPELIGSRHLHPPLIPPRRSRPGPILSSMEFFARGEEQFTILHTMHHNHERDALP</sequence>
<name>A0ABR0BNA3_PURLI</name>
<proteinExistence type="predicted"/>
<evidence type="ECO:0000313" key="2">
    <source>
        <dbReference type="Proteomes" id="UP001287286"/>
    </source>
</evidence>
<reference evidence="1 2" key="1">
    <citation type="journal article" date="2024" name="Microbiol. Resour. Announc.">
        <title>Genome annotations for the ascomycete fungi Trichoderma harzianum, Trichoderma aggressivum, and Purpureocillium lilacinum.</title>
        <authorList>
            <person name="Beijen E.P.W."/>
            <person name="Ohm R.A."/>
        </authorList>
    </citation>
    <scope>NUCLEOTIDE SEQUENCE [LARGE SCALE GENOMIC DNA]</scope>
    <source>
        <strain evidence="1 2">CBS 150709</strain>
    </source>
</reference>